<organism evidence="14 15">
    <name type="scientific">Acidaminococcus fermentans</name>
    <dbReference type="NCBI Taxonomy" id="905"/>
    <lineage>
        <taxon>Bacteria</taxon>
        <taxon>Bacillati</taxon>
        <taxon>Bacillota</taxon>
        <taxon>Negativicutes</taxon>
        <taxon>Acidaminococcales</taxon>
        <taxon>Acidaminococcaceae</taxon>
        <taxon>Acidaminococcus</taxon>
    </lineage>
</organism>
<evidence type="ECO:0000256" key="13">
    <source>
        <dbReference type="SAM" id="Phobius"/>
    </source>
</evidence>
<dbReference type="PIRSF" id="PIRSF006603">
    <property type="entry name" value="DinF"/>
    <property type="match status" value="1"/>
</dbReference>
<dbReference type="GO" id="GO:0005886">
    <property type="term" value="C:plasma membrane"/>
    <property type="evidence" value="ECO:0007669"/>
    <property type="project" value="UniProtKB-SubCell"/>
</dbReference>
<dbReference type="PANTHER" id="PTHR43298">
    <property type="entry name" value="MULTIDRUG RESISTANCE PROTEIN NORM-RELATED"/>
    <property type="match status" value="1"/>
</dbReference>
<feature type="transmembrane region" description="Helical" evidence="13">
    <location>
        <begin position="319"/>
        <end position="338"/>
    </location>
</feature>
<keyword evidence="8 13" id="KW-0812">Transmembrane</keyword>
<evidence type="ECO:0000256" key="7">
    <source>
        <dbReference type="ARBA" id="ARBA00022475"/>
    </source>
</evidence>
<comment type="subcellular location">
    <subcellularLocation>
        <location evidence="2">Cell membrane</location>
        <topology evidence="2">Multi-pass membrane protein</topology>
    </subcellularLocation>
</comment>
<feature type="transmembrane region" description="Helical" evidence="13">
    <location>
        <begin position="388"/>
        <end position="408"/>
    </location>
</feature>
<dbReference type="InterPro" id="IPR002528">
    <property type="entry name" value="MATE_fam"/>
</dbReference>
<comment type="caution">
    <text evidence="14">The sequence shown here is derived from an EMBL/GenBank/DDBJ whole genome shotgun (WGS) entry which is preliminary data.</text>
</comment>
<dbReference type="PANTHER" id="PTHR43298:SF2">
    <property type="entry name" value="FMN_FAD EXPORTER YEEO-RELATED"/>
    <property type="match status" value="1"/>
</dbReference>
<evidence type="ECO:0000256" key="2">
    <source>
        <dbReference type="ARBA" id="ARBA00004651"/>
    </source>
</evidence>
<keyword evidence="6" id="KW-0050">Antiport</keyword>
<feature type="transmembrane region" description="Helical" evidence="13">
    <location>
        <begin position="98"/>
        <end position="121"/>
    </location>
</feature>
<dbReference type="CDD" id="cd13138">
    <property type="entry name" value="MATE_yoeA_like"/>
    <property type="match status" value="1"/>
</dbReference>
<dbReference type="NCBIfam" id="TIGR00797">
    <property type="entry name" value="matE"/>
    <property type="match status" value="1"/>
</dbReference>
<gene>
    <name evidence="14" type="ORF">SAMN05216495_1018</name>
</gene>
<dbReference type="Proteomes" id="UP000182379">
    <property type="component" value="Unassembled WGS sequence"/>
</dbReference>
<feature type="transmembrane region" description="Helical" evidence="13">
    <location>
        <begin position="240"/>
        <end position="265"/>
    </location>
</feature>
<dbReference type="GO" id="GO:0006811">
    <property type="term" value="P:monoatomic ion transport"/>
    <property type="evidence" value="ECO:0007669"/>
    <property type="project" value="UniProtKB-KW"/>
</dbReference>
<keyword evidence="11 13" id="KW-0472">Membrane</keyword>
<comment type="function">
    <text evidence="1">Multidrug efflux pump.</text>
</comment>
<evidence type="ECO:0000256" key="8">
    <source>
        <dbReference type="ARBA" id="ARBA00022692"/>
    </source>
</evidence>
<dbReference type="RefSeq" id="WP_074703898.1">
    <property type="nucleotide sequence ID" value="NZ_CAMEFB010000023.1"/>
</dbReference>
<feature type="transmembrane region" description="Helical" evidence="13">
    <location>
        <begin position="285"/>
        <end position="307"/>
    </location>
</feature>
<dbReference type="InterPro" id="IPR050222">
    <property type="entry name" value="MATE_MdtK"/>
</dbReference>
<evidence type="ECO:0000256" key="1">
    <source>
        <dbReference type="ARBA" id="ARBA00003408"/>
    </source>
</evidence>
<sequence>MAKTSTKDMTRGGIFPHLFWFALPLLFGNLFQQLYNAVDSVVVGNFVGSAALGGVTSVMPCINTLVGFFLGMSTGASVVIAQYFGAKMGAELRRAVHTSLVGTFLLSLVFMALGWTITPFLVKSMQTAPTVAPHSITYLRIYFAGITGLMIYNMGSAILRAVGDSKRPLYFLALTSILNVVLDLYFVIGLRWGVAGVAYATILSQFVSAVLVLVVLFRSREIYSLTWGEMRLDRTMLKKIVDVGLPAGFQMALTAFSNIFVQSYVNAFGAAYTAGWGIYIRMDMFVIMPMQSIALAITTFTGQNAGAGNPDRIHKGIRVAMTMAFVATTCLVIPEFFLAPHIVRLFNQEPEVVAKGVLFIRCVCLFDIFACMNQILAGMLRGIGDARAPMVIMLFSFVLFRQLYLLVVSHLTPSIIPIALGYPMGWMMCNLLQWIYYHKSGWERRITGLKSA</sequence>
<evidence type="ECO:0000256" key="10">
    <source>
        <dbReference type="ARBA" id="ARBA00023065"/>
    </source>
</evidence>
<keyword evidence="10" id="KW-0406">Ion transport</keyword>
<keyword evidence="5" id="KW-0813">Transport</keyword>
<keyword evidence="7" id="KW-1003">Cell membrane</keyword>
<dbReference type="GO" id="GO:0015297">
    <property type="term" value="F:antiporter activity"/>
    <property type="evidence" value="ECO:0007669"/>
    <property type="project" value="UniProtKB-KW"/>
</dbReference>
<evidence type="ECO:0000256" key="4">
    <source>
        <dbReference type="ARBA" id="ARBA00020268"/>
    </source>
</evidence>
<proteinExistence type="inferred from homology"/>
<evidence type="ECO:0000256" key="3">
    <source>
        <dbReference type="ARBA" id="ARBA00010199"/>
    </source>
</evidence>
<dbReference type="InterPro" id="IPR048279">
    <property type="entry name" value="MdtK-like"/>
</dbReference>
<keyword evidence="9 13" id="KW-1133">Transmembrane helix</keyword>
<feature type="transmembrane region" description="Helical" evidence="13">
    <location>
        <begin position="12"/>
        <end position="31"/>
    </location>
</feature>
<reference evidence="14 15" key="1">
    <citation type="submission" date="2016-10" db="EMBL/GenBank/DDBJ databases">
        <authorList>
            <person name="Varghese N."/>
            <person name="Submissions S."/>
        </authorList>
    </citation>
    <scope>NUCLEOTIDE SEQUENCE [LARGE SCALE GENOMIC DNA]</scope>
    <source>
        <strain evidence="14 15">WCC6</strain>
    </source>
</reference>
<name>A0A1H2SU56_ACIFE</name>
<evidence type="ECO:0000256" key="11">
    <source>
        <dbReference type="ARBA" id="ARBA00023136"/>
    </source>
</evidence>
<dbReference type="Pfam" id="PF01554">
    <property type="entry name" value="MatE"/>
    <property type="match status" value="2"/>
</dbReference>
<feature type="transmembrane region" description="Helical" evidence="13">
    <location>
        <begin position="414"/>
        <end position="437"/>
    </location>
</feature>
<accession>A0A1H2SU56</accession>
<dbReference type="EMBL" id="FNOP01000001">
    <property type="protein sequence ID" value="SDW35120.1"/>
    <property type="molecule type" value="Genomic_DNA"/>
</dbReference>
<evidence type="ECO:0000313" key="14">
    <source>
        <dbReference type="EMBL" id="SDW35120.1"/>
    </source>
</evidence>
<feature type="transmembrane region" description="Helical" evidence="13">
    <location>
        <begin position="141"/>
        <end position="162"/>
    </location>
</feature>
<dbReference type="AlphaFoldDB" id="A0A1H2SU56"/>
<evidence type="ECO:0000313" key="15">
    <source>
        <dbReference type="Proteomes" id="UP000182379"/>
    </source>
</evidence>
<evidence type="ECO:0000256" key="12">
    <source>
        <dbReference type="ARBA" id="ARBA00031636"/>
    </source>
</evidence>
<comment type="similarity">
    <text evidence="3">Belongs to the multi antimicrobial extrusion (MATE) (TC 2.A.66.1) family.</text>
</comment>
<feature type="transmembrane region" description="Helical" evidence="13">
    <location>
        <begin position="169"/>
        <end position="188"/>
    </location>
</feature>
<evidence type="ECO:0000256" key="9">
    <source>
        <dbReference type="ARBA" id="ARBA00022989"/>
    </source>
</evidence>
<protein>
    <recommendedName>
        <fullName evidence="4">Probable multidrug resistance protein NorM</fullName>
    </recommendedName>
    <alternativeName>
        <fullName evidence="12">Multidrug-efflux transporter</fullName>
    </alternativeName>
</protein>
<dbReference type="GO" id="GO:0042910">
    <property type="term" value="F:xenobiotic transmembrane transporter activity"/>
    <property type="evidence" value="ECO:0007669"/>
    <property type="project" value="InterPro"/>
</dbReference>
<evidence type="ECO:0000256" key="5">
    <source>
        <dbReference type="ARBA" id="ARBA00022448"/>
    </source>
</evidence>
<feature type="transmembrane region" description="Helical" evidence="13">
    <location>
        <begin position="194"/>
        <end position="219"/>
    </location>
</feature>
<feature type="transmembrane region" description="Helical" evidence="13">
    <location>
        <begin position="358"/>
        <end position="376"/>
    </location>
</feature>
<evidence type="ECO:0000256" key="6">
    <source>
        <dbReference type="ARBA" id="ARBA00022449"/>
    </source>
</evidence>
<feature type="transmembrane region" description="Helical" evidence="13">
    <location>
        <begin position="65"/>
        <end position="86"/>
    </location>
</feature>